<dbReference type="GO" id="GO:0030246">
    <property type="term" value="F:carbohydrate binding"/>
    <property type="evidence" value="ECO:0007669"/>
    <property type="project" value="InterPro"/>
</dbReference>
<comment type="caution">
    <text evidence="6">The sequence shown here is derived from an EMBL/GenBank/DDBJ whole genome shotgun (WGS) entry which is preliminary data.</text>
</comment>
<evidence type="ECO:0000313" key="6">
    <source>
        <dbReference type="EMBL" id="MDM7455467.1"/>
    </source>
</evidence>
<dbReference type="InterPro" id="IPR011013">
    <property type="entry name" value="Gal_mutarotase_sf_dom"/>
</dbReference>
<dbReference type="Proteomes" id="UP001231451">
    <property type="component" value="Unassembled WGS sequence"/>
</dbReference>
<keyword evidence="2" id="KW-0479">Metal-binding</keyword>
<dbReference type="Pfam" id="PF07748">
    <property type="entry name" value="Glyco_hydro_38C"/>
    <property type="match status" value="1"/>
</dbReference>
<dbReference type="Pfam" id="PF09261">
    <property type="entry name" value="Alpha-mann_mid"/>
    <property type="match status" value="1"/>
</dbReference>
<dbReference type="InterPro" id="IPR000602">
    <property type="entry name" value="Glyco_hydro_38_N"/>
</dbReference>
<protein>
    <submittedName>
        <fullName evidence="6">Glycoside hydrolase family 38 C-terminal domain-containing protein</fullName>
    </submittedName>
</protein>
<dbReference type="Gene3D" id="3.20.110.10">
    <property type="entry name" value="Glycoside hydrolase 38, N terminal domain"/>
    <property type="match status" value="1"/>
</dbReference>
<keyword evidence="4" id="KW-0326">Glycosidase</keyword>
<reference evidence="6" key="1">
    <citation type="submission" date="2023-06" db="EMBL/GenBank/DDBJ databases">
        <title>Draft Genome Sequences of lactic acid bacteria strains isolated from fermented milk products.</title>
        <authorList>
            <person name="Elcheninov A.G."/>
            <person name="Klyukina A."/>
            <person name="Zayulina K.S."/>
            <person name="Gavirova L.A."/>
            <person name="Shcherbakova P.A."/>
            <person name="Shestakov A.I."/>
            <person name="Kublanov I.V."/>
            <person name="Kochetkova T.V."/>
        </authorList>
    </citation>
    <scope>NUCLEOTIDE SEQUENCE</scope>
    <source>
        <strain evidence="6">TOM.1374</strain>
    </source>
</reference>
<dbReference type="Gene3D" id="1.20.1270.50">
    <property type="entry name" value="Glycoside hydrolase family 38, central domain"/>
    <property type="match status" value="1"/>
</dbReference>
<dbReference type="InterPro" id="IPR027291">
    <property type="entry name" value="Glyco_hydro_38_N_sf"/>
</dbReference>
<dbReference type="SUPFAM" id="SSF88713">
    <property type="entry name" value="Glycoside hydrolase/deacetylase"/>
    <property type="match status" value="1"/>
</dbReference>
<organism evidence="6 7">
    <name type="scientific">Lacticaseibacillus paracasei</name>
    <name type="common">Lactobacillus paracasei</name>
    <dbReference type="NCBI Taxonomy" id="1597"/>
    <lineage>
        <taxon>Bacteria</taxon>
        <taxon>Bacillati</taxon>
        <taxon>Bacillota</taxon>
        <taxon>Bacilli</taxon>
        <taxon>Lactobacillales</taxon>
        <taxon>Lactobacillaceae</taxon>
        <taxon>Lacticaseibacillus</taxon>
    </lineage>
</organism>
<dbReference type="InterPro" id="IPR011682">
    <property type="entry name" value="Glyco_hydro_38_C"/>
</dbReference>
<evidence type="ECO:0000259" key="5">
    <source>
        <dbReference type="SMART" id="SM00872"/>
    </source>
</evidence>
<dbReference type="GO" id="GO:0004559">
    <property type="term" value="F:alpha-mannosidase activity"/>
    <property type="evidence" value="ECO:0007669"/>
    <property type="project" value="InterPro"/>
</dbReference>
<dbReference type="SUPFAM" id="SSF88688">
    <property type="entry name" value="Families 57/38 glycoside transferase middle domain"/>
    <property type="match status" value="1"/>
</dbReference>
<feature type="domain" description="Glycoside hydrolase family 38 central" evidence="5">
    <location>
        <begin position="278"/>
        <end position="356"/>
    </location>
</feature>
<evidence type="ECO:0000256" key="4">
    <source>
        <dbReference type="ARBA" id="ARBA00023295"/>
    </source>
</evidence>
<evidence type="ECO:0000256" key="2">
    <source>
        <dbReference type="ARBA" id="ARBA00022723"/>
    </source>
</evidence>
<dbReference type="SUPFAM" id="SSF74650">
    <property type="entry name" value="Galactose mutarotase-like"/>
    <property type="match status" value="1"/>
</dbReference>
<dbReference type="InterPro" id="IPR028995">
    <property type="entry name" value="Glyco_hydro_57/38_cen_sf"/>
</dbReference>
<sequence length="885" mass="101452">MTKSVFAVAHSHWDHEWYFTQEDADMILIENLDYLIETLEENPEFPSYTFDGQSSVIDKYLKIRPENKKRIEKLIADRRLFVGPWYTQTDALLGKTESVIRNLLYGVKQTQALGHTMAIGYAPDIFGMHAYFPSIYKRFGLKWAIFQRGVYNDQVSSNLNFNWQAPNGEVIPANNIFFGYGPGKFLSADDAYIKTRLKPILDELSRRNQHTDNLLLPAGGDQVLINRHFPKTIAELNRLLPDYDIKLTDYETFMQATWQHHHFPKTIEGELVAGQKSRIHNTCRSTRYDIKNLNFQVEDLLLNELEPLCTIGSQFGIKFPQNWLDQIWRKVFESQAHNGIGASNSDDANHDIVVRLTSALRQIKDLINMVKRQLTAAISKQTQLEDIVVLFNTNIREEHYQRSIVLFTHHKDFTLKTMNDEPLAYSILHQDELDGGKVIVVTAGGEQEKSVPPYYRTEILVEDIKLPAMGFTTLQVQDGVAGQCDHQSAIKAQVIENEFYKVSFDDDQHLRLQNKQTRQAIDDPFYFDDQADGGDSFDYSPISGDQAKLINEPVLIDVTKSARRQVMRLEFKAQLPASLNQTADARSEAVKDFVIKTTLVLDQGERHLKVEHDVDNHIKDHRVRVHWHTGVKNMSENYADQGFSLLTRKSTNSHEATWQTEGFVEKPKSIFVFESMIALFDDESHFSLHSGMLKEYQPYPDTHTLALTLFRSNGLLGRDDLAWRPGRASGINNMVVPTPDGQMLQQMHFAYTVEFGLKSIDSQQAFKQSDAIYTKTDFYQNQSLNSYLNRIDRFQIPKLKADVPAHFSLLHSQNENLFFAALKQGWNGGVVLRLFNPTNDAQPINLKTSEAIQRTRVVDLKEDPVGEFKEGQLLAAKDYITLKFN</sequence>
<dbReference type="InterPro" id="IPR015341">
    <property type="entry name" value="Glyco_hydro_38_cen"/>
</dbReference>
<proteinExistence type="inferred from homology"/>
<dbReference type="GO" id="GO:0009313">
    <property type="term" value="P:oligosaccharide catabolic process"/>
    <property type="evidence" value="ECO:0007669"/>
    <property type="project" value="TreeGrafter"/>
</dbReference>
<dbReference type="KEGG" id="lcl:LOCK919_0458"/>
<dbReference type="PANTHER" id="PTHR46017:SF2">
    <property type="entry name" value="MANNOSYLGLYCERATE HYDROLASE"/>
    <property type="match status" value="1"/>
</dbReference>
<dbReference type="SMART" id="SM00872">
    <property type="entry name" value="Alpha-mann_mid"/>
    <property type="match status" value="1"/>
</dbReference>
<dbReference type="RefSeq" id="WP_020751424.1">
    <property type="nucleotide sequence ID" value="NC_021721.1"/>
</dbReference>
<dbReference type="InterPro" id="IPR037094">
    <property type="entry name" value="Glyco_hydro_38_cen_sf"/>
</dbReference>
<dbReference type="CDD" id="cd10815">
    <property type="entry name" value="GH38N_AMII_EcMngB_like"/>
    <property type="match status" value="1"/>
</dbReference>
<dbReference type="GO" id="GO:0006013">
    <property type="term" value="P:mannose metabolic process"/>
    <property type="evidence" value="ECO:0007669"/>
    <property type="project" value="InterPro"/>
</dbReference>
<evidence type="ECO:0000256" key="3">
    <source>
        <dbReference type="ARBA" id="ARBA00022801"/>
    </source>
</evidence>
<evidence type="ECO:0000256" key="1">
    <source>
        <dbReference type="ARBA" id="ARBA00009792"/>
    </source>
</evidence>
<dbReference type="GO" id="GO:0046872">
    <property type="term" value="F:metal ion binding"/>
    <property type="evidence" value="ECO:0007669"/>
    <property type="project" value="UniProtKB-KW"/>
</dbReference>
<keyword evidence="3 6" id="KW-0378">Hydrolase</keyword>
<dbReference type="Gene3D" id="2.70.98.30">
    <property type="entry name" value="Golgi alpha-mannosidase II, domain 4"/>
    <property type="match status" value="1"/>
</dbReference>
<dbReference type="EMBL" id="JAUCBG010000032">
    <property type="protein sequence ID" value="MDM7455467.1"/>
    <property type="molecule type" value="Genomic_DNA"/>
</dbReference>
<comment type="similarity">
    <text evidence="1">Belongs to the glycosyl hydrolase 38 family.</text>
</comment>
<evidence type="ECO:0000313" key="7">
    <source>
        <dbReference type="Proteomes" id="UP001231451"/>
    </source>
</evidence>
<gene>
    <name evidence="6" type="ORF">QUF16_14055</name>
</gene>
<dbReference type="Pfam" id="PF01074">
    <property type="entry name" value="Glyco_hydro_38N"/>
    <property type="match status" value="1"/>
</dbReference>
<dbReference type="PANTHER" id="PTHR46017">
    <property type="entry name" value="ALPHA-MANNOSIDASE 2C1"/>
    <property type="match status" value="1"/>
</dbReference>
<accession>A0AAP4JM78</accession>
<name>A0AAP4JM78_LACPA</name>
<dbReference type="AlphaFoldDB" id="A0AAP4JM78"/>
<dbReference type="InterPro" id="IPR011330">
    <property type="entry name" value="Glyco_hydro/deAcase_b/a-brl"/>
</dbReference>